<dbReference type="InterPro" id="IPR036812">
    <property type="entry name" value="NAD(P)_OxRdtase_dom_sf"/>
</dbReference>
<evidence type="ECO:0000259" key="1">
    <source>
        <dbReference type="PROSITE" id="PS51379"/>
    </source>
</evidence>
<dbReference type="AlphaFoldDB" id="A0A948RS31"/>
<evidence type="ECO:0000313" key="2">
    <source>
        <dbReference type="EMBL" id="MBU2689973.1"/>
    </source>
</evidence>
<name>A0A948RS31_UNCEI</name>
<dbReference type="InterPro" id="IPR053135">
    <property type="entry name" value="AKR2_Oxidoreductase"/>
</dbReference>
<dbReference type="Pfam" id="PF00248">
    <property type="entry name" value="Aldo_ket_red"/>
    <property type="match status" value="1"/>
</dbReference>
<dbReference type="InterPro" id="IPR006311">
    <property type="entry name" value="TAT_signal"/>
</dbReference>
<dbReference type="PROSITE" id="PS51318">
    <property type="entry name" value="TAT"/>
    <property type="match status" value="1"/>
</dbReference>
<organism evidence="2 3">
    <name type="scientific">Eiseniibacteriota bacterium</name>
    <dbReference type="NCBI Taxonomy" id="2212470"/>
    <lineage>
        <taxon>Bacteria</taxon>
        <taxon>Candidatus Eiseniibacteriota</taxon>
    </lineage>
</organism>
<dbReference type="InterPro" id="IPR019546">
    <property type="entry name" value="TAT_signal_bac_arc"/>
</dbReference>
<dbReference type="CDD" id="cd19105">
    <property type="entry name" value="AKR_unchar"/>
    <property type="match status" value="1"/>
</dbReference>
<dbReference type="PANTHER" id="PTHR43312:SF1">
    <property type="entry name" value="NADP-DEPENDENT OXIDOREDUCTASE DOMAIN-CONTAINING PROTEIN"/>
    <property type="match status" value="1"/>
</dbReference>
<dbReference type="InterPro" id="IPR017896">
    <property type="entry name" value="4Fe4S_Fe-S-bd"/>
</dbReference>
<dbReference type="Proteomes" id="UP000777784">
    <property type="component" value="Unassembled WGS sequence"/>
</dbReference>
<dbReference type="NCBIfam" id="TIGR01409">
    <property type="entry name" value="TAT_signal_seq"/>
    <property type="match status" value="1"/>
</dbReference>
<reference evidence="2" key="1">
    <citation type="submission" date="2021-05" db="EMBL/GenBank/DDBJ databases">
        <title>Energy efficiency and biological interactions define the core microbiome of deep oligotrophic groundwater.</title>
        <authorList>
            <person name="Mehrshad M."/>
            <person name="Lopez-Fernandez M."/>
            <person name="Bell E."/>
            <person name="Bernier-Latmani R."/>
            <person name="Bertilsson S."/>
            <person name="Dopson M."/>
        </authorList>
    </citation>
    <scope>NUCLEOTIDE SEQUENCE</scope>
    <source>
        <strain evidence="2">Modern_marine.mb.64</strain>
    </source>
</reference>
<evidence type="ECO:0000313" key="3">
    <source>
        <dbReference type="Proteomes" id="UP000777784"/>
    </source>
</evidence>
<gene>
    <name evidence="2" type="ORF">KJ970_03535</name>
</gene>
<dbReference type="SUPFAM" id="SSF51430">
    <property type="entry name" value="NAD(P)-linked oxidoreductase"/>
    <property type="match status" value="1"/>
</dbReference>
<dbReference type="PROSITE" id="PS51379">
    <property type="entry name" value="4FE4S_FER_2"/>
    <property type="match status" value="1"/>
</dbReference>
<dbReference type="InterPro" id="IPR023210">
    <property type="entry name" value="NADP_OxRdtase_dom"/>
</dbReference>
<accession>A0A948RS31</accession>
<feature type="domain" description="4Fe-4S ferredoxin-type" evidence="1">
    <location>
        <begin position="422"/>
        <end position="453"/>
    </location>
</feature>
<dbReference type="PANTHER" id="PTHR43312">
    <property type="entry name" value="D-THREO-ALDOSE 1-DEHYDROGENASE"/>
    <property type="match status" value="1"/>
</dbReference>
<proteinExistence type="predicted"/>
<comment type="caution">
    <text evidence="2">The sequence shown here is derived from an EMBL/GenBank/DDBJ whole genome shotgun (WGS) entry which is preliminary data.</text>
</comment>
<dbReference type="Gene3D" id="3.20.20.100">
    <property type="entry name" value="NADP-dependent oxidoreductase domain"/>
    <property type="match status" value="1"/>
</dbReference>
<dbReference type="EMBL" id="JAHJDP010000022">
    <property type="protein sequence ID" value="MBU2689973.1"/>
    <property type="molecule type" value="Genomic_DNA"/>
</dbReference>
<sequence>MTKSRTGKADRGDLFSRRSFLKTGGALAAGGGLLLSPIGSKAFDWEDAAPGAKKDGIQRYRKLGRTGFMVSDISLGCGSLSEPEVVRYAYDKGINYFDVAESYGNGDSEMKIGGAMEFMNRKKIFITTKVAVEPDTDEAEILQRFGQCLDRLKTGYADAFCLHSVANVSLIPHKAFHKATARLKADGKIRFVGISSHGPYREDQNSMEQVLCAAAEDGRFDLMLLAYNFLNSEEGDRVLACCKKNDVGTTAMKSMPGYLELDPFDPENPTGDYLEYIERMEARGVERSVSIQRIIQWLEGQAETTARIKPFAAKYGIKTNEELRAKSIQWILSNPEMHTVTVSMPDFESIDDVLPVTGTELAQADREFLEDYAAAFGDQYCRHACATCLSACPHQVPVSTIMRYSYYFARQHREKLAMKKYAKLEGCDAERCADCAAPCKNACPHGVNVPLQMMKAHSLLKLA</sequence>
<protein>
    <submittedName>
        <fullName evidence="2">Aldo/keto reductase</fullName>
    </submittedName>
</protein>